<dbReference type="Proteomes" id="UP000094784">
    <property type="component" value="Unassembled WGS sequence"/>
</dbReference>
<dbReference type="AlphaFoldDB" id="A0A1E4QZJ7"/>
<evidence type="ECO:0000313" key="2">
    <source>
        <dbReference type="Proteomes" id="UP000094784"/>
    </source>
</evidence>
<sequence length="93" mass="10944">MNYKIINKQVFEQAQLRSVSDVPFTEEELEHGMKLVVAKKDENLTLHLVEIDGHKKFDVRWDDSSEIFSGWYSAWDNFLWCLNIVDPQDDGLK</sequence>
<comment type="caution">
    <text evidence="1">The sequence shown here is derived from an EMBL/GenBank/DDBJ whole genome shotgun (WGS) entry which is preliminary data.</text>
</comment>
<reference evidence="1 2" key="1">
    <citation type="submission" date="2016-09" db="EMBL/GenBank/DDBJ databases">
        <title>Draft genome sequence of the soil isolate, Lysinibacillus fusiformis M5, a potential hypoxanthine producer.</title>
        <authorList>
            <person name="Gallegos-Monterrosa R."/>
            <person name="Maroti G."/>
            <person name="Balint B."/>
            <person name="Kovacs A.T."/>
        </authorList>
    </citation>
    <scope>NUCLEOTIDE SEQUENCE [LARGE SCALE GENOMIC DNA]</scope>
    <source>
        <strain evidence="1 2">M5</strain>
    </source>
</reference>
<organism evidence="1 2">
    <name type="scientific">Lysinibacillus fusiformis</name>
    <dbReference type="NCBI Taxonomy" id="28031"/>
    <lineage>
        <taxon>Bacteria</taxon>
        <taxon>Bacillati</taxon>
        <taxon>Bacillota</taxon>
        <taxon>Bacilli</taxon>
        <taxon>Bacillales</taxon>
        <taxon>Bacillaceae</taxon>
        <taxon>Lysinibacillus</taxon>
    </lineage>
</organism>
<dbReference type="OrthoDB" id="2735372at2"/>
<proteinExistence type="predicted"/>
<name>A0A1E4QZJ7_9BACI</name>
<evidence type="ECO:0000313" key="1">
    <source>
        <dbReference type="EMBL" id="ODV53609.1"/>
    </source>
</evidence>
<accession>A0A1E4QZJ7</accession>
<dbReference type="EMBL" id="MECQ01000004">
    <property type="protein sequence ID" value="ODV53609.1"/>
    <property type="molecule type" value="Genomic_DNA"/>
</dbReference>
<dbReference type="RefSeq" id="WP_069483034.1">
    <property type="nucleotide sequence ID" value="NZ_CP130331.1"/>
</dbReference>
<protein>
    <submittedName>
        <fullName evidence="1">Uncharacterized protein</fullName>
    </submittedName>
</protein>
<gene>
    <name evidence="1" type="ORF">BG258_21220</name>
</gene>